<dbReference type="GO" id="GO:0003743">
    <property type="term" value="F:translation initiation factor activity"/>
    <property type="evidence" value="ECO:0007669"/>
    <property type="project" value="UniProtKB-KW"/>
</dbReference>
<feature type="transmembrane region" description="Helical" evidence="2">
    <location>
        <begin position="90"/>
        <end position="109"/>
    </location>
</feature>
<dbReference type="STRING" id="1590841.A0A2R6PYP0"/>
<sequence length="130" mass="14559">MAEIEAKLEKTGDGEGRRSNPNPILNLLSRFHLFNFPPPKPETVVVAEQPITPVGESEKKPVVVRLPKAPADFPSIKLEAEECEQNTNPIVLWQVYAIGGFYVLSWVLARLKERRTRRSPSDDEPAPADD</sequence>
<keyword evidence="2" id="KW-0812">Transmembrane</keyword>
<accession>A0A2R6PYP0</accession>
<evidence type="ECO:0000313" key="3">
    <source>
        <dbReference type="EMBL" id="PSR98858.1"/>
    </source>
</evidence>
<dbReference type="OMA" id="WARYNER"/>
<evidence type="ECO:0000313" key="4">
    <source>
        <dbReference type="Proteomes" id="UP000241394"/>
    </source>
</evidence>
<reference evidence="3 4" key="1">
    <citation type="submission" date="2017-07" db="EMBL/GenBank/DDBJ databases">
        <title>An improved, manually edited Actinidia chinensis var. chinensis (kiwifruit) genome highlights the challenges associated with draft genomes and gene prediction in plants.</title>
        <authorList>
            <person name="Pilkington S."/>
            <person name="Crowhurst R."/>
            <person name="Hilario E."/>
            <person name="Nardozza S."/>
            <person name="Fraser L."/>
            <person name="Peng Y."/>
            <person name="Gunaseelan K."/>
            <person name="Simpson R."/>
            <person name="Tahir J."/>
            <person name="Deroles S."/>
            <person name="Templeton K."/>
            <person name="Luo Z."/>
            <person name="Davy M."/>
            <person name="Cheng C."/>
            <person name="Mcneilage M."/>
            <person name="Scaglione D."/>
            <person name="Liu Y."/>
            <person name="Zhang Q."/>
            <person name="Datson P."/>
            <person name="De Silva N."/>
            <person name="Gardiner S."/>
            <person name="Bassett H."/>
            <person name="Chagne D."/>
            <person name="Mccallum J."/>
            <person name="Dzierzon H."/>
            <person name="Deng C."/>
            <person name="Wang Y.-Y."/>
            <person name="Barron N."/>
            <person name="Manako K."/>
            <person name="Bowen J."/>
            <person name="Foster T."/>
            <person name="Erridge Z."/>
            <person name="Tiffin H."/>
            <person name="Waite C."/>
            <person name="Davies K."/>
            <person name="Grierson E."/>
            <person name="Laing W."/>
            <person name="Kirk R."/>
            <person name="Chen X."/>
            <person name="Wood M."/>
            <person name="Montefiori M."/>
            <person name="Brummell D."/>
            <person name="Schwinn K."/>
            <person name="Catanach A."/>
            <person name="Fullerton C."/>
            <person name="Li D."/>
            <person name="Meiyalaghan S."/>
            <person name="Nieuwenhuizen N."/>
            <person name="Read N."/>
            <person name="Prakash R."/>
            <person name="Hunter D."/>
            <person name="Zhang H."/>
            <person name="Mckenzie M."/>
            <person name="Knabel M."/>
            <person name="Harris A."/>
            <person name="Allan A."/>
            <person name="Chen A."/>
            <person name="Janssen B."/>
            <person name="Plunkett B."/>
            <person name="Dwamena C."/>
            <person name="Voogd C."/>
            <person name="Leif D."/>
            <person name="Lafferty D."/>
            <person name="Souleyre E."/>
            <person name="Varkonyi-Gasic E."/>
            <person name="Gambi F."/>
            <person name="Hanley J."/>
            <person name="Yao J.-L."/>
            <person name="Cheung J."/>
            <person name="David K."/>
            <person name="Warren B."/>
            <person name="Marsh K."/>
            <person name="Snowden K."/>
            <person name="Lin-Wang K."/>
            <person name="Brian L."/>
            <person name="Martinez-Sanchez M."/>
            <person name="Wang M."/>
            <person name="Ileperuma N."/>
            <person name="Macnee N."/>
            <person name="Campin R."/>
            <person name="Mcatee P."/>
            <person name="Drummond R."/>
            <person name="Espley R."/>
            <person name="Ireland H."/>
            <person name="Wu R."/>
            <person name="Atkinson R."/>
            <person name="Karunairetnam S."/>
            <person name="Bulley S."/>
            <person name="Chunkath S."/>
            <person name="Hanley Z."/>
            <person name="Storey R."/>
            <person name="Thrimawithana A."/>
            <person name="Thomson S."/>
            <person name="David C."/>
            <person name="Testolin R."/>
        </authorList>
    </citation>
    <scope>NUCLEOTIDE SEQUENCE [LARGE SCALE GENOMIC DNA]</scope>
    <source>
        <strain evidence="4">cv. Red5</strain>
        <tissue evidence="3">Young leaf</tissue>
    </source>
</reference>
<dbReference type="OrthoDB" id="1892038at2759"/>
<keyword evidence="4" id="KW-1185">Reference proteome</keyword>
<dbReference type="GO" id="GO:0009507">
    <property type="term" value="C:chloroplast"/>
    <property type="evidence" value="ECO:0007669"/>
    <property type="project" value="TreeGrafter"/>
</dbReference>
<dbReference type="InParanoid" id="A0A2R6PYP0"/>
<dbReference type="PANTHER" id="PTHR36374:SF1">
    <property type="entry name" value="OS01G0969000 PROTEIN"/>
    <property type="match status" value="1"/>
</dbReference>
<keyword evidence="2" id="KW-1133">Transmembrane helix</keyword>
<name>A0A2R6PYP0_ACTCC</name>
<feature type="compositionally biased region" description="Basic and acidic residues" evidence="1">
    <location>
        <begin position="1"/>
        <end position="18"/>
    </location>
</feature>
<dbReference type="Proteomes" id="UP000241394">
    <property type="component" value="Chromosome LG22"/>
</dbReference>
<comment type="caution">
    <text evidence="3">The sequence shown here is derived from an EMBL/GenBank/DDBJ whole genome shotgun (WGS) entry which is preliminary data.</text>
</comment>
<protein>
    <submittedName>
        <fullName evidence="3">Translation initiation factor IF-2 like</fullName>
    </submittedName>
</protein>
<keyword evidence="2" id="KW-0472">Membrane</keyword>
<dbReference type="AlphaFoldDB" id="A0A2R6PYP0"/>
<proteinExistence type="predicted"/>
<gene>
    <name evidence="3" type="ORF">CEY00_Acc25384</name>
</gene>
<dbReference type="FunCoup" id="A0A2R6PYP0">
    <property type="interactions" value="1130"/>
</dbReference>
<dbReference type="Gramene" id="PSR98858">
    <property type="protein sequence ID" value="PSR98858"/>
    <property type="gene ID" value="CEY00_Acc25384"/>
</dbReference>
<dbReference type="PANTHER" id="PTHR36374">
    <property type="entry name" value="OS01G0969000 PROTEIN"/>
    <property type="match status" value="1"/>
</dbReference>
<feature type="region of interest" description="Disordered" evidence="1">
    <location>
        <begin position="1"/>
        <end position="21"/>
    </location>
</feature>
<evidence type="ECO:0000256" key="2">
    <source>
        <dbReference type="SAM" id="Phobius"/>
    </source>
</evidence>
<reference evidence="4" key="2">
    <citation type="journal article" date="2018" name="BMC Genomics">
        <title>A manually annotated Actinidia chinensis var. chinensis (kiwifruit) genome highlights the challenges associated with draft genomes and gene prediction in plants.</title>
        <authorList>
            <person name="Pilkington S.M."/>
            <person name="Crowhurst R."/>
            <person name="Hilario E."/>
            <person name="Nardozza S."/>
            <person name="Fraser L."/>
            <person name="Peng Y."/>
            <person name="Gunaseelan K."/>
            <person name="Simpson R."/>
            <person name="Tahir J."/>
            <person name="Deroles S.C."/>
            <person name="Templeton K."/>
            <person name="Luo Z."/>
            <person name="Davy M."/>
            <person name="Cheng C."/>
            <person name="McNeilage M."/>
            <person name="Scaglione D."/>
            <person name="Liu Y."/>
            <person name="Zhang Q."/>
            <person name="Datson P."/>
            <person name="De Silva N."/>
            <person name="Gardiner S.E."/>
            <person name="Bassett H."/>
            <person name="Chagne D."/>
            <person name="McCallum J."/>
            <person name="Dzierzon H."/>
            <person name="Deng C."/>
            <person name="Wang Y.Y."/>
            <person name="Barron L."/>
            <person name="Manako K."/>
            <person name="Bowen J."/>
            <person name="Foster T.M."/>
            <person name="Erridge Z.A."/>
            <person name="Tiffin H."/>
            <person name="Waite C.N."/>
            <person name="Davies K.M."/>
            <person name="Grierson E.P."/>
            <person name="Laing W.A."/>
            <person name="Kirk R."/>
            <person name="Chen X."/>
            <person name="Wood M."/>
            <person name="Montefiori M."/>
            <person name="Brummell D.A."/>
            <person name="Schwinn K.E."/>
            <person name="Catanach A."/>
            <person name="Fullerton C."/>
            <person name="Li D."/>
            <person name="Meiyalaghan S."/>
            <person name="Nieuwenhuizen N."/>
            <person name="Read N."/>
            <person name="Prakash R."/>
            <person name="Hunter D."/>
            <person name="Zhang H."/>
            <person name="McKenzie M."/>
            <person name="Knabel M."/>
            <person name="Harris A."/>
            <person name="Allan A.C."/>
            <person name="Gleave A."/>
            <person name="Chen A."/>
            <person name="Janssen B.J."/>
            <person name="Plunkett B."/>
            <person name="Ampomah-Dwamena C."/>
            <person name="Voogd C."/>
            <person name="Leif D."/>
            <person name="Lafferty D."/>
            <person name="Souleyre E.J.F."/>
            <person name="Varkonyi-Gasic E."/>
            <person name="Gambi F."/>
            <person name="Hanley J."/>
            <person name="Yao J.L."/>
            <person name="Cheung J."/>
            <person name="David K.M."/>
            <person name="Warren B."/>
            <person name="Marsh K."/>
            <person name="Snowden K.C."/>
            <person name="Lin-Wang K."/>
            <person name="Brian L."/>
            <person name="Martinez-Sanchez M."/>
            <person name="Wang M."/>
            <person name="Ileperuma N."/>
            <person name="Macnee N."/>
            <person name="Campin R."/>
            <person name="McAtee P."/>
            <person name="Drummond R.S.M."/>
            <person name="Espley R.V."/>
            <person name="Ireland H.S."/>
            <person name="Wu R."/>
            <person name="Atkinson R.G."/>
            <person name="Karunairetnam S."/>
            <person name="Bulley S."/>
            <person name="Chunkath S."/>
            <person name="Hanley Z."/>
            <person name="Storey R."/>
            <person name="Thrimawithana A.H."/>
            <person name="Thomson S."/>
            <person name="David C."/>
            <person name="Testolin R."/>
            <person name="Huang H."/>
            <person name="Hellens R.P."/>
            <person name="Schaffer R.J."/>
        </authorList>
    </citation>
    <scope>NUCLEOTIDE SEQUENCE [LARGE SCALE GENOMIC DNA]</scope>
    <source>
        <strain evidence="4">cv. Red5</strain>
    </source>
</reference>
<keyword evidence="3" id="KW-0396">Initiation factor</keyword>
<organism evidence="3 4">
    <name type="scientific">Actinidia chinensis var. chinensis</name>
    <name type="common">Chinese soft-hair kiwi</name>
    <dbReference type="NCBI Taxonomy" id="1590841"/>
    <lineage>
        <taxon>Eukaryota</taxon>
        <taxon>Viridiplantae</taxon>
        <taxon>Streptophyta</taxon>
        <taxon>Embryophyta</taxon>
        <taxon>Tracheophyta</taxon>
        <taxon>Spermatophyta</taxon>
        <taxon>Magnoliopsida</taxon>
        <taxon>eudicotyledons</taxon>
        <taxon>Gunneridae</taxon>
        <taxon>Pentapetalae</taxon>
        <taxon>asterids</taxon>
        <taxon>Ericales</taxon>
        <taxon>Actinidiaceae</taxon>
        <taxon>Actinidia</taxon>
    </lineage>
</organism>
<dbReference type="EMBL" id="NKQK01000022">
    <property type="protein sequence ID" value="PSR98858.1"/>
    <property type="molecule type" value="Genomic_DNA"/>
</dbReference>
<evidence type="ECO:0000256" key="1">
    <source>
        <dbReference type="SAM" id="MobiDB-lite"/>
    </source>
</evidence>
<keyword evidence="3" id="KW-0648">Protein biosynthesis</keyword>